<proteinExistence type="predicted"/>
<sequence length="401" mass="44722">MSQQPIRLQLLFEKYARGQASPEELQEFWQLVANTENEALLSDDMKAWWDRHEGEYDLSAGVNGAKTLKKILATGNQQPTDYLRIHHRPVRRIRQIWAAAAVFLLIGIGSWYYLHQQQNKRLPVAKIANPSYKNDVMPGVTGATLTLADGSVVQLDSAANTLHLQQGNAQVSAANGTVVYSGETSAAATTYNTLTTRRGQQYPLRLSDGSLVVLDAGSSLTYPVVFPGNKRVVQIRGQAWFEIAKDTARPFIVMQNDKQVQVYGTHFNVNAYDEDPNLCVTLVEGSIKVTNGASSQMLVPGQQAILSKNSSNIRIDGNADIEEAIAWKNGQFEYKSRDLTHVMRDVARWYDIEIIYDGPMPTDTFTGGFSRSVTLTELLTILEMSRIHFKLEGRKLTVLSR</sequence>
<feature type="domain" description="Protein FecR C-terminal" evidence="3">
    <location>
        <begin position="332"/>
        <end position="398"/>
    </location>
</feature>
<dbReference type="Gene3D" id="3.55.50.30">
    <property type="match status" value="1"/>
</dbReference>
<protein>
    <submittedName>
        <fullName evidence="4">FecR protein</fullName>
    </submittedName>
</protein>
<dbReference type="EMBL" id="FOJG01000002">
    <property type="protein sequence ID" value="SEW49820.1"/>
    <property type="molecule type" value="Genomic_DNA"/>
</dbReference>
<dbReference type="Gene3D" id="2.60.120.1440">
    <property type="match status" value="1"/>
</dbReference>
<keyword evidence="1" id="KW-0812">Transmembrane</keyword>
<organism evidence="4 5">
    <name type="scientific">Chitinophaga arvensicola</name>
    <dbReference type="NCBI Taxonomy" id="29529"/>
    <lineage>
        <taxon>Bacteria</taxon>
        <taxon>Pseudomonadati</taxon>
        <taxon>Bacteroidota</taxon>
        <taxon>Chitinophagia</taxon>
        <taxon>Chitinophagales</taxon>
        <taxon>Chitinophagaceae</taxon>
        <taxon>Chitinophaga</taxon>
    </lineage>
</organism>
<dbReference type="OrthoDB" id="652424at2"/>
<dbReference type="RefSeq" id="WP_089897015.1">
    <property type="nucleotide sequence ID" value="NZ_FOJG01000002.1"/>
</dbReference>
<evidence type="ECO:0000259" key="2">
    <source>
        <dbReference type="Pfam" id="PF04773"/>
    </source>
</evidence>
<feature type="transmembrane region" description="Helical" evidence="1">
    <location>
        <begin position="96"/>
        <end position="114"/>
    </location>
</feature>
<dbReference type="STRING" id="29529.SAMN04488122_3593"/>
<gene>
    <name evidence="4" type="ORF">SAMN04488122_3593</name>
</gene>
<dbReference type="Proteomes" id="UP000199310">
    <property type="component" value="Unassembled WGS sequence"/>
</dbReference>
<dbReference type="Pfam" id="PF16344">
    <property type="entry name" value="FecR_C"/>
    <property type="match status" value="1"/>
</dbReference>
<dbReference type="InterPro" id="IPR006860">
    <property type="entry name" value="FecR"/>
</dbReference>
<evidence type="ECO:0000259" key="3">
    <source>
        <dbReference type="Pfam" id="PF16344"/>
    </source>
</evidence>
<evidence type="ECO:0000256" key="1">
    <source>
        <dbReference type="SAM" id="Phobius"/>
    </source>
</evidence>
<dbReference type="GO" id="GO:0016989">
    <property type="term" value="F:sigma factor antagonist activity"/>
    <property type="evidence" value="ECO:0007669"/>
    <property type="project" value="TreeGrafter"/>
</dbReference>
<dbReference type="AlphaFoldDB" id="A0A1I0S4V5"/>
<keyword evidence="5" id="KW-1185">Reference proteome</keyword>
<dbReference type="PANTHER" id="PTHR30273:SF2">
    <property type="entry name" value="PROTEIN FECR"/>
    <property type="match status" value="1"/>
</dbReference>
<dbReference type="InterPro" id="IPR032508">
    <property type="entry name" value="FecR_C"/>
</dbReference>
<accession>A0A1I0S4V5</accession>
<evidence type="ECO:0000313" key="5">
    <source>
        <dbReference type="Proteomes" id="UP000199310"/>
    </source>
</evidence>
<keyword evidence="1" id="KW-0472">Membrane</keyword>
<dbReference type="PANTHER" id="PTHR30273">
    <property type="entry name" value="PERIPLASMIC SIGNAL SENSOR AND SIGMA FACTOR ACTIVATOR FECR-RELATED"/>
    <property type="match status" value="1"/>
</dbReference>
<name>A0A1I0S4V5_9BACT</name>
<dbReference type="Pfam" id="PF04773">
    <property type="entry name" value="FecR"/>
    <property type="match status" value="1"/>
</dbReference>
<dbReference type="InterPro" id="IPR012373">
    <property type="entry name" value="Ferrdict_sens_TM"/>
</dbReference>
<feature type="domain" description="FecR protein" evidence="2">
    <location>
        <begin position="193"/>
        <end position="288"/>
    </location>
</feature>
<reference evidence="5" key="1">
    <citation type="submission" date="2016-10" db="EMBL/GenBank/DDBJ databases">
        <authorList>
            <person name="Varghese N."/>
            <person name="Submissions S."/>
        </authorList>
    </citation>
    <scope>NUCLEOTIDE SEQUENCE [LARGE SCALE GENOMIC DNA]</scope>
    <source>
        <strain evidence="5">DSM 3695</strain>
    </source>
</reference>
<evidence type="ECO:0000313" key="4">
    <source>
        <dbReference type="EMBL" id="SEW49820.1"/>
    </source>
</evidence>
<keyword evidence="1" id="KW-1133">Transmembrane helix</keyword>